<dbReference type="InterPro" id="IPR029063">
    <property type="entry name" value="SAM-dependent_MTases_sf"/>
</dbReference>
<name>A0A4U6DCF1_9BACT</name>
<evidence type="ECO:0000259" key="9">
    <source>
        <dbReference type="Pfam" id="PF20473"/>
    </source>
</evidence>
<dbReference type="InterPro" id="IPR050953">
    <property type="entry name" value="N4_N6_ade-DNA_methylase"/>
</dbReference>
<evidence type="ECO:0000259" key="7">
    <source>
        <dbReference type="Pfam" id="PF20466"/>
    </source>
</evidence>
<evidence type="ECO:0000259" key="6">
    <source>
        <dbReference type="Pfam" id="PF20465"/>
    </source>
</evidence>
<reference evidence="10 11" key="1">
    <citation type="submission" date="2019-05" db="EMBL/GenBank/DDBJ databases">
        <title>Dyadobacter AR-3-8 sp. nov., isolated from arctic soil.</title>
        <authorList>
            <person name="Chaudhary D.K."/>
        </authorList>
    </citation>
    <scope>NUCLEOTIDE SEQUENCE [LARGE SCALE GENOMIC DNA]</scope>
    <source>
        <strain evidence="10 11">AR-3-8</strain>
    </source>
</reference>
<evidence type="ECO:0000259" key="5">
    <source>
        <dbReference type="Pfam" id="PF20464"/>
    </source>
</evidence>
<dbReference type="PANTHER" id="PTHR33841">
    <property type="entry name" value="DNA METHYLTRANSFERASE YEEA-RELATED"/>
    <property type="match status" value="1"/>
</dbReference>
<feature type="domain" description="MmeI-like C-terminal" evidence="8">
    <location>
        <begin position="824"/>
        <end position="901"/>
    </location>
</feature>
<dbReference type="Pfam" id="PF20466">
    <property type="entry name" value="MmeI_TRD"/>
    <property type="match status" value="1"/>
</dbReference>
<evidence type="ECO:0000259" key="8">
    <source>
        <dbReference type="Pfam" id="PF20467"/>
    </source>
</evidence>
<dbReference type="Proteomes" id="UP000304900">
    <property type="component" value="Unassembled WGS sequence"/>
</dbReference>
<dbReference type="PANTHER" id="PTHR33841:SF1">
    <property type="entry name" value="DNA METHYLTRANSFERASE A"/>
    <property type="match status" value="1"/>
</dbReference>
<keyword evidence="3 10" id="KW-0808">Transferase</keyword>
<gene>
    <name evidence="10" type="ORF">FDK13_02225</name>
</gene>
<dbReference type="Pfam" id="PF20473">
    <property type="entry name" value="MmeI_Mtase"/>
    <property type="match status" value="1"/>
</dbReference>
<evidence type="ECO:0000256" key="2">
    <source>
        <dbReference type="ARBA" id="ARBA00022603"/>
    </source>
</evidence>
<evidence type="ECO:0000256" key="3">
    <source>
        <dbReference type="ARBA" id="ARBA00022679"/>
    </source>
</evidence>
<feature type="domain" description="MmeI-like helicase spacer" evidence="6">
    <location>
        <begin position="169"/>
        <end position="246"/>
    </location>
</feature>
<accession>A0A4U6DCF1</accession>
<dbReference type="EC" id="2.1.1.72" evidence="1"/>
<dbReference type="RefSeq" id="WP_137338336.1">
    <property type="nucleotide sequence ID" value="NZ_SZVO01000001.1"/>
</dbReference>
<evidence type="ECO:0000256" key="4">
    <source>
        <dbReference type="ARBA" id="ARBA00047942"/>
    </source>
</evidence>
<dbReference type="GO" id="GO:0009007">
    <property type="term" value="F:site-specific DNA-methyltransferase (adenine-specific) activity"/>
    <property type="evidence" value="ECO:0007669"/>
    <property type="project" value="UniProtKB-EC"/>
</dbReference>
<keyword evidence="2 10" id="KW-0489">Methyltransferase</keyword>
<dbReference type="Gene3D" id="3.40.50.150">
    <property type="entry name" value="Vaccinia Virus protein VP39"/>
    <property type="match status" value="1"/>
</dbReference>
<dbReference type="AlphaFoldDB" id="A0A4U6DCF1"/>
<comment type="caution">
    <text evidence="10">The sequence shown here is derived from an EMBL/GenBank/DDBJ whole genome shotgun (WGS) entry which is preliminary data.</text>
</comment>
<keyword evidence="11" id="KW-1185">Reference proteome</keyword>
<dbReference type="Pfam" id="PF20464">
    <property type="entry name" value="MmeI_N"/>
    <property type="match status" value="1"/>
</dbReference>
<feature type="domain" description="MmeI-like target recognition" evidence="7">
    <location>
        <begin position="624"/>
        <end position="823"/>
    </location>
</feature>
<dbReference type="Pfam" id="PF20467">
    <property type="entry name" value="MmeI_C"/>
    <property type="match status" value="1"/>
</dbReference>
<dbReference type="InterPro" id="IPR046819">
    <property type="entry name" value="MmeI_hel"/>
</dbReference>
<evidence type="ECO:0000313" key="11">
    <source>
        <dbReference type="Proteomes" id="UP000304900"/>
    </source>
</evidence>
<dbReference type="EMBL" id="SZVO01000001">
    <property type="protein sequence ID" value="TKT94047.1"/>
    <property type="molecule type" value="Genomic_DNA"/>
</dbReference>
<organism evidence="10 11">
    <name type="scientific">Dyadobacter frigoris</name>
    <dbReference type="NCBI Taxonomy" id="2576211"/>
    <lineage>
        <taxon>Bacteria</taxon>
        <taxon>Pseudomonadati</taxon>
        <taxon>Bacteroidota</taxon>
        <taxon>Cytophagia</taxon>
        <taxon>Cytophagales</taxon>
        <taxon>Spirosomataceae</taxon>
        <taxon>Dyadobacter</taxon>
    </lineage>
</organism>
<dbReference type="InterPro" id="IPR046820">
    <property type="entry name" value="MmeI_TRD"/>
</dbReference>
<comment type="catalytic activity">
    <reaction evidence="4">
        <text>a 2'-deoxyadenosine in DNA + S-adenosyl-L-methionine = an N(6)-methyl-2'-deoxyadenosine in DNA + S-adenosyl-L-homocysteine + H(+)</text>
        <dbReference type="Rhea" id="RHEA:15197"/>
        <dbReference type="Rhea" id="RHEA-COMP:12418"/>
        <dbReference type="Rhea" id="RHEA-COMP:12419"/>
        <dbReference type="ChEBI" id="CHEBI:15378"/>
        <dbReference type="ChEBI" id="CHEBI:57856"/>
        <dbReference type="ChEBI" id="CHEBI:59789"/>
        <dbReference type="ChEBI" id="CHEBI:90615"/>
        <dbReference type="ChEBI" id="CHEBI:90616"/>
        <dbReference type="EC" id="2.1.1.72"/>
    </reaction>
</comment>
<evidence type="ECO:0000313" key="10">
    <source>
        <dbReference type="EMBL" id="TKT94047.1"/>
    </source>
</evidence>
<proteinExistence type="predicted"/>
<evidence type="ECO:0000256" key="1">
    <source>
        <dbReference type="ARBA" id="ARBA00011900"/>
    </source>
</evidence>
<dbReference type="Pfam" id="PF20465">
    <property type="entry name" value="MmeI_hel"/>
    <property type="match status" value="1"/>
</dbReference>
<dbReference type="GO" id="GO:0032259">
    <property type="term" value="P:methylation"/>
    <property type="evidence" value="ECO:0007669"/>
    <property type="project" value="UniProtKB-KW"/>
</dbReference>
<dbReference type="InterPro" id="IPR046818">
    <property type="entry name" value="MmeI_C"/>
</dbReference>
<dbReference type="OrthoDB" id="32195at2"/>
<feature type="domain" description="MmeI-like N-terminal" evidence="5">
    <location>
        <begin position="1"/>
        <end position="158"/>
    </location>
</feature>
<dbReference type="SUPFAM" id="SSF53335">
    <property type="entry name" value="S-adenosyl-L-methionine-dependent methyltransferases"/>
    <property type="match status" value="1"/>
</dbReference>
<dbReference type="InterPro" id="IPR046816">
    <property type="entry name" value="MmeI_Mtase"/>
</dbReference>
<sequence>MNIAQIENNSQQIIQSFNKETFIYDLLLAYGLPKASISKLKIGNMNLSKTEGEIIWKKKLFFRSVENADVHEVITSIKGDESNLRHEPRFIIVTDFETLLAVDTKTSDTLDITVLNLPKHYDFFLPWAGMEKAVHQNENPADVKAAERMAKLYDEINKDNPTKTPEEVHNLNVFLSRLLFCFFAEDTGIFKKSQFTHAISNHTQTDGTDLNSYLNTLFEVMNKSESQRSNLPDYLNSFPYVNGGLFRNSQSAPVFTRRSRQMLIESGDLDWSAINPDIFGSMIQAVITPEHRGGLGMHYTSVPNIMKVIEPLFLDELREEFDAGKNEPKRLNKLLDRISRIKIFDPACGSGNFLIIAYKELRSLEIDILLQLQKMQKAATGFEPYQLELIPKSQLTLAAQFQVELFTRVQLSQFYGIELDDFAHEVAVLSLWLAQHQMNTRFKEVFGAATPTLPLRAGGNITRGNATRVDWEVVCPKKEDDEIYILGNPPYLGSSVQSRDQKQDMSFVFDGLAGFKNLDYISCWFFKGANYIRNANAKYAFVSTNSISQGEQVHMLWPILFSKHLEISFCTTSFLWSNNAKGKAAVFCVIIGLANISNKDKIYFRNNLRMAVKNIGPYLIPTETNSIISKRLKSISNLPEMTYGNKPADGGHLLLSDSEVQIMPITAQPFIKKAIGAREFIDGVNRWCLWIEDNYLDQANAIIPIFERINLVRKMRLASPKMATQKLASQSHKFGEIRHKGIEAILVPRHGSDRRHYLPFGYVSSSTIILDSAQAIYTDETWIFSVISSKIHYAWIKASCGKIKEDPRYSSSLGYNTFPFPKISDSQKQELEKHVYRIFEEREAHSEKNLAQLYDPKKMPAGLREAHRQNDLAVERCYRTKPFESDEERLEFLFKLYEQMIAAEKDKGTLFEKEKKSKKMKQ</sequence>
<protein>
    <recommendedName>
        <fullName evidence="1">site-specific DNA-methyltransferase (adenine-specific)</fullName>
        <ecNumber evidence="1">2.1.1.72</ecNumber>
    </recommendedName>
</protein>
<feature type="domain" description="MmeI-like DNA-methyltransferase" evidence="9">
    <location>
        <begin position="325"/>
        <end position="603"/>
    </location>
</feature>
<dbReference type="InterPro" id="IPR046817">
    <property type="entry name" value="MmeI_N"/>
</dbReference>